<keyword evidence="3" id="KW-1185">Reference proteome</keyword>
<evidence type="ECO:0000256" key="1">
    <source>
        <dbReference type="SAM" id="MobiDB-lite"/>
    </source>
</evidence>
<keyword evidence="2" id="KW-0378">Hydrolase</keyword>
<dbReference type="RefSeq" id="WP_137451309.1">
    <property type="nucleotide sequence ID" value="NZ_SZZH01000006.1"/>
</dbReference>
<dbReference type="InterPro" id="IPR027595">
    <property type="entry name" value="CHP04338"/>
</dbReference>
<name>A0A4U6QAK6_9ACTN</name>
<comment type="caution">
    <text evidence="2">The sequence shown here is derived from an EMBL/GenBank/DDBJ whole genome shotgun (WGS) entry which is preliminary data.</text>
</comment>
<evidence type="ECO:0000313" key="3">
    <source>
        <dbReference type="Proteomes" id="UP000306985"/>
    </source>
</evidence>
<reference evidence="2 3" key="1">
    <citation type="submission" date="2019-05" db="EMBL/GenBank/DDBJ databases">
        <title>Nakamurella sp. N5BH11, whole genome shotgun sequence.</title>
        <authorList>
            <person name="Tuo L."/>
        </authorList>
    </citation>
    <scope>NUCLEOTIDE SEQUENCE [LARGE SCALE GENOMIC DNA]</scope>
    <source>
        <strain evidence="2 3">N5BH11</strain>
    </source>
</reference>
<dbReference type="NCBIfam" id="TIGR04338">
    <property type="entry name" value="HEXXH_Rv0185"/>
    <property type="match status" value="1"/>
</dbReference>
<dbReference type="OrthoDB" id="4380275at2"/>
<accession>A0A4U6QAK6</accession>
<protein>
    <submittedName>
        <fullName evidence="2">TIGR04338 family metallohydrolase</fullName>
    </submittedName>
</protein>
<dbReference type="GO" id="GO:0016787">
    <property type="term" value="F:hydrolase activity"/>
    <property type="evidence" value="ECO:0007669"/>
    <property type="project" value="UniProtKB-KW"/>
</dbReference>
<feature type="compositionally biased region" description="Low complexity" evidence="1">
    <location>
        <begin position="1"/>
        <end position="11"/>
    </location>
</feature>
<evidence type="ECO:0000313" key="2">
    <source>
        <dbReference type="EMBL" id="TKV56922.1"/>
    </source>
</evidence>
<feature type="region of interest" description="Disordered" evidence="1">
    <location>
        <begin position="1"/>
        <end position="22"/>
    </location>
</feature>
<organism evidence="2 3">
    <name type="scientific">Nakamurella flava</name>
    <dbReference type="NCBI Taxonomy" id="2576308"/>
    <lineage>
        <taxon>Bacteria</taxon>
        <taxon>Bacillati</taxon>
        <taxon>Actinomycetota</taxon>
        <taxon>Actinomycetes</taxon>
        <taxon>Nakamurellales</taxon>
        <taxon>Nakamurellaceae</taxon>
        <taxon>Nakamurella</taxon>
    </lineage>
</organism>
<dbReference type="Proteomes" id="UP000306985">
    <property type="component" value="Unassembled WGS sequence"/>
</dbReference>
<dbReference type="AlphaFoldDB" id="A0A4U6QAK6"/>
<dbReference type="EMBL" id="SZZH01000006">
    <property type="protein sequence ID" value="TKV56922.1"/>
    <property type="molecule type" value="Genomic_DNA"/>
</dbReference>
<gene>
    <name evidence="2" type="ORF">FDO65_18990</name>
</gene>
<sequence length="181" mass="19850">MTRPGRSSASGPPRPVRVRDGQRSRVYEAEHLVQRIFDRAVDHPVVQVAGSTVVLPPERHFGDLDGVQRYVDAVLRQAWVRARWSRAAVPVSVRSRAGTDGAHYERAGAVIAVPVHRPGRWALRELVVLHELAHHLAPDDPEAGHGPAFTHRFVELVDGTVGPEAALLLRVTYADVGVRVG</sequence>
<proteinExistence type="predicted"/>